<comment type="caution">
    <text evidence="2">The sequence shown here is derived from an EMBL/GenBank/DDBJ whole genome shotgun (WGS) entry which is preliminary data.</text>
</comment>
<gene>
    <name evidence="2" type="ORF">BDZ31_000094</name>
</gene>
<keyword evidence="1" id="KW-0732">Signal</keyword>
<organism evidence="2 3">
    <name type="scientific">Conexibacter arvalis</name>
    <dbReference type="NCBI Taxonomy" id="912552"/>
    <lineage>
        <taxon>Bacteria</taxon>
        <taxon>Bacillati</taxon>
        <taxon>Actinomycetota</taxon>
        <taxon>Thermoleophilia</taxon>
        <taxon>Solirubrobacterales</taxon>
        <taxon>Conexibacteraceae</taxon>
        <taxon>Conexibacter</taxon>
    </lineage>
</organism>
<proteinExistence type="predicted"/>
<evidence type="ECO:0000313" key="2">
    <source>
        <dbReference type="EMBL" id="MBB4660521.1"/>
    </source>
</evidence>
<dbReference type="InterPro" id="IPR050490">
    <property type="entry name" value="Bact_solute-bd_prot1"/>
</dbReference>
<name>A0A840I8B9_9ACTN</name>
<dbReference type="RefSeq" id="WP_183337929.1">
    <property type="nucleotide sequence ID" value="NZ_JACHNU010000001.1"/>
</dbReference>
<feature type="chain" id="PRO_5032884129" evidence="1">
    <location>
        <begin position="21"/>
        <end position="422"/>
    </location>
</feature>
<dbReference type="PROSITE" id="PS51257">
    <property type="entry name" value="PROKAR_LIPOPROTEIN"/>
    <property type="match status" value="1"/>
</dbReference>
<evidence type="ECO:0000313" key="3">
    <source>
        <dbReference type="Proteomes" id="UP000585272"/>
    </source>
</evidence>
<keyword evidence="3" id="KW-1185">Reference proteome</keyword>
<dbReference type="SUPFAM" id="SSF53850">
    <property type="entry name" value="Periplasmic binding protein-like II"/>
    <property type="match status" value="1"/>
</dbReference>
<dbReference type="Gene3D" id="3.40.190.10">
    <property type="entry name" value="Periplasmic binding protein-like II"/>
    <property type="match status" value="2"/>
</dbReference>
<dbReference type="PANTHER" id="PTHR43649:SF12">
    <property type="entry name" value="DIACETYLCHITOBIOSE BINDING PROTEIN DASA"/>
    <property type="match status" value="1"/>
</dbReference>
<dbReference type="EMBL" id="JACHNU010000001">
    <property type="protein sequence ID" value="MBB4660521.1"/>
    <property type="molecule type" value="Genomic_DNA"/>
</dbReference>
<feature type="signal peptide" evidence="1">
    <location>
        <begin position="1"/>
        <end position="20"/>
    </location>
</feature>
<protein>
    <submittedName>
        <fullName evidence="2">Raffinose/stachyose/melibiose transport system substrate-binding protein</fullName>
    </submittedName>
</protein>
<evidence type="ECO:0000256" key="1">
    <source>
        <dbReference type="SAM" id="SignalP"/>
    </source>
</evidence>
<accession>A0A840I8B9</accession>
<dbReference type="InterPro" id="IPR006059">
    <property type="entry name" value="SBP"/>
</dbReference>
<dbReference type="PANTHER" id="PTHR43649">
    <property type="entry name" value="ARABINOSE-BINDING PROTEIN-RELATED"/>
    <property type="match status" value="1"/>
</dbReference>
<dbReference type="AlphaFoldDB" id="A0A840I8B9"/>
<dbReference type="Proteomes" id="UP000585272">
    <property type="component" value="Unassembled WGS sequence"/>
</dbReference>
<sequence>MTRGVRRLLALGAAATVALALGACGSSDDGGSGGDGGGTLRVAAPVLGPKGPDNPLNVLARRFESANPGTKVRVTMTSYEQYDPTLRVQISGGQPPDVIQNAIGYGSSTSTLPLARANALADLSDSPWARTLPESLRETLGFDGRVFTLPGVYTIIGAVYNRTAMEADGVRLPTSYDELLTLCRDVRASGKTLIALGGLVDYNIQNLIFTQVAATMSDEPDFAQRRLDGEVTFSESPGWLQALEQLKEMDETGCFGDDPAAVSVDAADQRLATGKSYMGIGLIDRVPAMEALNPRARFGLAPMPGGSADQTRVPGGAVLGFSVPARAKQVELAKRFVDFAAEPENAGPLPAVTGDGGPPQLPPYASQVQPLLEEERVVPFPDSLWPSPEVSAAMRTGMQGMLSGQGDPRAILKSMDSAWSSD</sequence>
<reference evidence="2 3" key="1">
    <citation type="submission" date="2020-08" db="EMBL/GenBank/DDBJ databases">
        <title>Genomic Encyclopedia of Archaeal and Bacterial Type Strains, Phase II (KMG-II): from individual species to whole genera.</title>
        <authorList>
            <person name="Goeker M."/>
        </authorList>
    </citation>
    <scope>NUCLEOTIDE SEQUENCE [LARGE SCALE GENOMIC DNA]</scope>
    <source>
        <strain evidence="2 3">DSM 23288</strain>
    </source>
</reference>
<dbReference type="Pfam" id="PF01547">
    <property type="entry name" value="SBP_bac_1"/>
    <property type="match status" value="1"/>
</dbReference>